<evidence type="ECO:0000313" key="1">
    <source>
        <dbReference type="EMBL" id="CAI8809797.1"/>
    </source>
</evidence>
<protein>
    <submittedName>
        <fullName evidence="1">Uncharacterized protein</fullName>
    </submittedName>
</protein>
<dbReference type="EMBL" id="OX458333">
    <property type="protein sequence ID" value="CAI8809797.1"/>
    <property type="molecule type" value="Genomic_DNA"/>
</dbReference>
<proteinExistence type="predicted"/>
<gene>
    <name evidence="1" type="ORF">MSZNOR_1756</name>
</gene>
<sequence length="60" mass="6693">MEFGGNSEGEAYEQARRLMDVLRRDAAAPPTKLFDNPKEERLVWEVRESGLGATAHVPGH</sequence>
<dbReference type="Proteomes" id="UP001162030">
    <property type="component" value="Chromosome"/>
</dbReference>
<evidence type="ECO:0000313" key="2">
    <source>
        <dbReference type="Proteomes" id="UP001162030"/>
    </source>
</evidence>
<name>A0ABM9I0M9_9GAMM</name>
<reference evidence="1 2" key="1">
    <citation type="submission" date="2023-03" db="EMBL/GenBank/DDBJ databases">
        <authorList>
            <person name="Pearce D."/>
        </authorList>
    </citation>
    <scope>NUCLEOTIDE SEQUENCE [LARGE SCALE GENOMIC DNA]</scope>
    <source>
        <strain evidence="1">Msz</strain>
    </source>
</reference>
<organism evidence="1 2">
    <name type="scientific">Methylocaldum szegediense</name>
    <dbReference type="NCBI Taxonomy" id="73780"/>
    <lineage>
        <taxon>Bacteria</taxon>
        <taxon>Pseudomonadati</taxon>
        <taxon>Pseudomonadota</taxon>
        <taxon>Gammaproteobacteria</taxon>
        <taxon>Methylococcales</taxon>
        <taxon>Methylococcaceae</taxon>
        <taxon>Methylocaldum</taxon>
    </lineage>
</organism>
<accession>A0ABM9I0M9</accession>
<keyword evidence="2" id="KW-1185">Reference proteome</keyword>